<keyword evidence="1" id="KW-0805">Transcription regulation</keyword>
<dbReference type="InterPro" id="IPR000281">
    <property type="entry name" value="HTH_RpiR"/>
</dbReference>
<dbReference type="Gene3D" id="3.40.50.10490">
    <property type="entry name" value="Glucose-6-phosphate isomerase like protein, domain 1"/>
    <property type="match status" value="1"/>
</dbReference>
<keyword evidence="2" id="KW-0238">DNA-binding</keyword>
<dbReference type="Pfam" id="PF01418">
    <property type="entry name" value="HTH_6"/>
    <property type="match status" value="1"/>
</dbReference>
<dbReference type="PANTHER" id="PTHR30514">
    <property type="entry name" value="GLUCOKINASE"/>
    <property type="match status" value="1"/>
</dbReference>
<dbReference type="Proteomes" id="UP001589795">
    <property type="component" value="Unassembled WGS sequence"/>
</dbReference>
<organism evidence="5 6">
    <name type="scientific">Paracoccus rhizosphaerae</name>
    <dbReference type="NCBI Taxonomy" id="1133347"/>
    <lineage>
        <taxon>Bacteria</taxon>
        <taxon>Pseudomonadati</taxon>
        <taxon>Pseudomonadota</taxon>
        <taxon>Alphaproteobacteria</taxon>
        <taxon>Rhodobacterales</taxon>
        <taxon>Paracoccaceae</taxon>
        <taxon>Paracoccus</taxon>
    </lineage>
</organism>
<keyword evidence="6" id="KW-1185">Reference proteome</keyword>
<dbReference type="EMBL" id="JBHLWQ010000073">
    <property type="protein sequence ID" value="MFC0200347.1"/>
    <property type="molecule type" value="Genomic_DNA"/>
</dbReference>
<dbReference type="RefSeq" id="WP_265507753.1">
    <property type="nucleotide sequence ID" value="NZ_JAOTBE010000042.1"/>
</dbReference>
<dbReference type="InterPro" id="IPR009057">
    <property type="entry name" value="Homeodomain-like_sf"/>
</dbReference>
<evidence type="ECO:0000259" key="4">
    <source>
        <dbReference type="PROSITE" id="PS51071"/>
    </source>
</evidence>
<evidence type="ECO:0000313" key="5">
    <source>
        <dbReference type="EMBL" id="MFC0200347.1"/>
    </source>
</evidence>
<dbReference type="InterPro" id="IPR046348">
    <property type="entry name" value="SIS_dom_sf"/>
</dbReference>
<dbReference type="CDD" id="cd05013">
    <property type="entry name" value="SIS_RpiR"/>
    <property type="match status" value="1"/>
</dbReference>
<name>A0ABV6CIY9_9RHOB</name>
<comment type="caution">
    <text evidence="5">The sequence shown here is derived from an EMBL/GenBank/DDBJ whole genome shotgun (WGS) entry which is preliminary data.</text>
</comment>
<dbReference type="InterPro" id="IPR001347">
    <property type="entry name" value="SIS_dom"/>
</dbReference>
<dbReference type="InterPro" id="IPR036388">
    <property type="entry name" value="WH-like_DNA-bd_sf"/>
</dbReference>
<dbReference type="InterPro" id="IPR035472">
    <property type="entry name" value="RpiR-like_SIS"/>
</dbReference>
<dbReference type="SUPFAM" id="SSF46689">
    <property type="entry name" value="Homeodomain-like"/>
    <property type="match status" value="1"/>
</dbReference>
<dbReference type="Pfam" id="PF01380">
    <property type="entry name" value="SIS"/>
    <property type="match status" value="1"/>
</dbReference>
<evidence type="ECO:0000256" key="3">
    <source>
        <dbReference type="ARBA" id="ARBA00023163"/>
    </source>
</evidence>
<evidence type="ECO:0000313" key="6">
    <source>
        <dbReference type="Proteomes" id="UP001589795"/>
    </source>
</evidence>
<reference evidence="5 6" key="1">
    <citation type="submission" date="2024-09" db="EMBL/GenBank/DDBJ databases">
        <authorList>
            <person name="Sun Q."/>
            <person name="Mori K."/>
        </authorList>
    </citation>
    <scope>NUCLEOTIDE SEQUENCE [LARGE SCALE GENOMIC DNA]</scope>
    <source>
        <strain evidence="5 6">CCM 7904</strain>
    </source>
</reference>
<proteinExistence type="predicted"/>
<dbReference type="InterPro" id="IPR047640">
    <property type="entry name" value="RpiR-like"/>
</dbReference>
<dbReference type="PROSITE" id="PS51071">
    <property type="entry name" value="HTH_RPIR"/>
    <property type="match status" value="1"/>
</dbReference>
<dbReference type="Gene3D" id="1.10.10.10">
    <property type="entry name" value="Winged helix-like DNA-binding domain superfamily/Winged helix DNA-binding domain"/>
    <property type="match status" value="1"/>
</dbReference>
<accession>A0ABV6CIY9</accession>
<keyword evidence="3" id="KW-0804">Transcription</keyword>
<protein>
    <submittedName>
        <fullName evidence="5">MurR/RpiR family transcriptional regulator</fullName>
    </submittedName>
</protein>
<gene>
    <name evidence="5" type="ORF">ACFFIZ_08450</name>
</gene>
<feature type="domain" description="HTH rpiR-type" evidence="4">
    <location>
        <begin position="12"/>
        <end position="88"/>
    </location>
</feature>
<dbReference type="SUPFAM" id="SSF53697">
    <property type="entry name" value="SIS domain"/>
    <property type="match status" value="1"/>
</dbReference>
<dbReference type="PANTHER" id="PTHR30514:SF20">
    <property type="entry name" value="TRANSCRIPTIONAL REGULATOR"/>
    <property type="match status" value="1"/>
</dbReference>
<sequence>MSTPSPRPASYAEFCEKLAADHQALPKRLAQTARYLLAHPDEVAFGTTASIAEAAGVQPSTLIRFAKANGFDGFSELQILFREKLRHRDQSYASRLSAIDATASDDPVKAILSGFIAAGQQSLEALNRDLDLAQFEAAAELLGRAETIYLVARRRAFPPLVQLRYAFAKLGLRSEICGSGIGIDSDLLAFAGPNDAAIMISFAPYSDQTVEAGEQLDGQQVPFLAITDTLLSPIVAGSAAHILLSEADFAGFRTSAAAMTLVMALSVTVAEKRRLHHQPVRTIR</sequence>
<evidence type="ECO:0000256" key="1">
    <source>
        <dbReference type="ARBA" id="ARBA00023015"/>
    </source>
</evidence>
<evidence type="ECO:0000256" key="2">
    <source>
        <dbReference type="ARBA" id="ARBA00023125"/>
    </source>
</evidence>